<keyword evidence="2" id="KW-0812">Transmembrane</keyword>
<dbReference type="KEGG" id="hoh:Hoch_2520"/>
<sequence>MSNPTSAACRASLRFGWAAIALFLLMGLCLEFFHLIKLPLYLESSLRRELWTLAHAHGTLFGLINVGFAATAERCLRTEAARARASLLLRLGAALLPLGFLLGGIANAEGDPSLFIVLVPIGALLAFLGVAITARGALASAPADAGADAAEPAPASTPASAPAEKRNKKRK</sequence>
<evidence type="ECO:0000256" key="1">
    <source>
        <dbReference type="SAM" id="MobiDB-lite"/>
    </source>
</evidence>
<feature type="transmembrane region" description="Helical" evidence="2">
    <location>
        <begin position="56"/>
        <end position="76"/>
    </location>
</feature>
<feature type="region of interest" description="Disordered" evidence="1">
    <location>
        <begin position="147"/>
        <end position="171"/>
    </location>
</feature>
<dbReference type="eggNOG" id="ENOG5030SNM">
    <property type="taxonomic scope" value="Bacteria"/>
</dbReference>
<dbReference type="STRING" id="502025.Hoch_2520"/>
<evidence type="ECO:0000256" key="2">
    <source>
        <dbReference type="SAM" id="Phobius"/>
    </source>
</evidence>
<keyword evidence="4" id="KW-1185">Reference proteome</keyword>
<name>D0LKK8_HALO1</name>
<dbReference type="AlphaFoldDB" id="D0LKK8"/>
<keyword evidence="2" id="KW-0472">Membrane</keyword>
<dbReference type="RefSeq" id="WP_012827664.1">
    <property type="nucleotide sequence ID" value="NC_013440.1"/>
</dbReference>
<proteinExistence type="predicted"/>
<feature type="compositionally biased region" description="Low complexity" evidence="1">
    <location>
        <begin position="147"/>
        <end position="162"/>
    </location>
</feature>
<feature type="transmembrane region" description="Helical" evidence="2">
    <location>
        <begin position="88"/>
        <end position="108"/>
    </location>
</feature>
<protein>
    <submittedName>
        <fullName evidence="3">Uncharacterized protein</fullName>
    </submittedName>
</protein>
<feature type="transmembrane region" description="Helical" evidence="2">
    <location>
        <begin position="114"/>
        <end position="134"/>
    </location>
</feature>
<evidence type="ECO:0000313" key="4">
    <source>
        <dbReference type="Proteomes" id="UP000001880"/>
    </source>
</evidence>
<dbReference type="EMBL" id="CP001804">
    <property type="protein sequence ID" value="ACY15056.1"/>
    <property type="molecule type" value="Genomic_DNA"/>
</dbReference>
<organism evidence="3 4">
    <name type="scientific">Haliangium ochraceum (strain DSM 14365 / JCM 11303 / SMP-2)</name>
    <dbReference type="NCBI Taxonomy" id="502025"/>
    <lineage>
        <taxon>Bacteria</taxon>
        <taxon>Pseudomonadati</taxon>
        <taxon>Myxococcota</taxon>
        <taxon>Polyangia</taxon>
        <taxon>Haliangiales</taxon>
        <taxon>Kofleriaceae</taxon>
        <taxon>Haliangium</taxon>
    </lineage>
</organism>
<keyword evidence="2" id="KW-1133">Transmembrane helix</keyword>
<dbReference type="HOGENOM" id="CLU_1560805_0_0_7"/>
<feature type="transmembrane region" description="Helical" evidence="2">
    <location>
        <begin position="12"/>
        <end position="36"/>
    </location>
</feature>
<evidence type="ECO:0000313" key="3">
    <source>
        <dbReference type="EMBL" id="ACY15056.1"/>
    </source>
</evidence>
<dbReference type="OrthoDB" id="5520458at2"/>
<reference evidence="3 4" key="1">
    <citation type="journal article" date="2010" name="Stand. Genomic Sci.">
        <title>Complete genome sequence of Haliangium ochraceum type strain (SMP-2).</title>
        <authorList>
            <consortium name="US DOE Joint Genome Institute (JGI-PGF)"/>
            <person name="Ivanova N."/>
            <person name="Daum C."/>
            <person name="Lang E."/>
            <person name="Abt B."/>
            <person name="Kopitz M."/>
            <person name="Saunders E."/>
            <person name="Lapidus A."/>
            <person name="Lucas S."/>
            <person name="Glavina Del Rio T."/>
            <person name="Nolan M."/>
            <person name="Tice H."/>
            <person name="Copeland A."/>
            <person name="Cheng J.F."/>
            <person name="Chen F."/>
            <person name="Bruce D."/>
            <person name="Goodwin L."/>
            <person name="Pitluck S."/>
            <person name="Mavromatis K."/>
            <person name="Pati A."/>
            <person name="Mikhailova N."/>
            <person name="Chen A."/>
            <person name="Palaniappan K."/>
            <person name="Land M."/>
            <person name="Hauser L."/>
            <person name="Chang Y.J."/>
            <person name="Jeffries C.D."/>
            <person name="Detter J.C."/>
            <person name="Brettin T."/>
            <person name="Rohde M."/>
            <person name="Goker M."/>
            <person name="Bristow J."/>
            <person name="Markowitz V."/>
            <person name="Eisen J.A."/>
            <person name="Hugenholtz P."/>
            <person name="Kyrpides N.C."/>
            <person name="Klenk H.P."/>
        </authorList>
    </citation>
    <scope>NUCLEOTIDE SEQUENCE [LARGE SCALE GENOMIC DNA]</scope>
    <source>
        <strain evidence="4">DSM 14365 / CIP 107738 / JCM 11303 / AJ 13395 / SMP-2</strain>
    </source>
</reference>
<gene>
    <name evidence="3" type="ordered locus">Hoch_2520</name>
</gene>
<dbReference type="Proteomes" id="UP000001880">
    <property type="component" value="Chromosome"/>
</dbReference>
<accession>D0LKK8</accession>